<evidence type="ECO:0000259" key="11">
    <source>
        <dbReference type="Pfam" id="PF00288"/>
    </source>
</evidence>
<dbReference type="PIRSF" id="PIRSF010376">
    <property type="entry name" value="IspE"/>
    <property type="match status" value="1"/>
</dbReference>
<comment type="pathway">
    <text evidence="10">Isoprenoid biosynthesis; isopentenyl diphosphate biosynthesis via DXP pathway; isopentenyl diphosphate from 1-deoxy-D-xylulose 5-phosphate: step 3/6.</text>
</comment>
<dbReference type="InterPro" id="IPR004424">
    <property type="entry name" value="IspE"/>
</dbReference>
<dbReference type="Pfam" id="PF00288">
    <property type="entry name" value="GHMP_kinases_N"/>
    <property type="match status" value="1"/>
</dbReference>
<evidence type="ECO:0000313" key="13">
    <source>
        <dbReference type="EMBL" id="GAA4953114.1"/>
    </source>
</evidence>
<evidence type="ECO:0000256" key="9">
    <source>
        <dbReference type="ARBA" id="ARBA00032554"/>
    </source>
</evidence>
<dbReference type="InterPro" id="IPR006204">
    <property type="entry name" value="GHMP_kinase_N_dom"/>
</dbReference>
<organism evidence="13 14">
    <name type="scientific">Halioxenophilus aromaticivorans</name>
    <dbReference type="NCBI Taxonomy" id="1306992"/>
    <lineage>
        <taxon>Bacteria</taxon>
        <taxon>Pseudomonadati</taxon>
        <taxon>Pseudomonadota</taxon>
        <taxon>Gammaproteobacteria</taxon>
        <taxon>Alteromonadales</taxon>
        <taxon>Alteromonadaceae</taxon>
        <taxon>Halioxenophilus</taxon>
    </lineage>
</organism>
<evidence type="ECO:0000259" key="12">
    <source>
        <dbReference type="Pfam" id="PF08544"/>
    </source>
</evidence>
<keyword evidence="6 10" id="KW-0418">Kinase</keyword>
<evidence type="ECO:0000256" key="5">
    <source>
        <dbReference type="ARBA" id="ARBA00022741"/>
    </source>
</evidence>
<keyword evidence="7 10" id="KW-0067">ATP-binding</keyword>
<protein>
    <recommendedName>
        <fullName evidence="3 10">4-diphosphocytidyl-2-C-methyl-D-erythritol kinase</fullName>
        <shortName evidence="10">CMK</shortName>
        <ecNumber evidence="2 10">2.7.1.148</ecNumber>
    </recommendedName>
    <alternativeName>
        <fullName evidence="9 10">4-(cytidine-5'-diphospho)-2-C-methyl-D-erythritol kinase</fullName>
    </alternativeName>
</protein>
<feature type="binding site" evidence="10">
    <location>
        <begin position="95"/>
        <end position="105"/>
    </location>
    <ligand>
        <name>ATP</name>
        <dbReference type="ChEBI" id="CHEBI:30616"/>
    </ligand>
</feature>
<feature type="active site" evidence="10">
    <location>
        <position position="137"/>
    </location>
</feature>
<comment type="similarity">
    <text evidence="1 10">Belongs to the GHMP kinase family. IspE subfamily.</text>
</comment>
<accession>A0AAV3U777</accession>
<gene>
    <name evidence="10 13" type="primary">ispE</name>
    <name evidence="13" type="ORF">GCM10025791_37580</name>
</gene>
<comment type="catalytic activity">
    <reaction evidence="10">
        <text>4-CDP-2-C-methyl-D-erythritol + ATP = 4-CDP-2-C-methyl-D-erythritol 2-phosphate + ADP + H(+)</text>
        <dbReference type="Rhea" id="RHEA:18437"/>
        <dbReference type="ChEBI" id="CHEBI:15378"/>
        <dbReference type="ChEBI" id="CHEBI:30616"/>
        <dbReference type="ChEBI" id="CHEBI:57823"/>
        <dbReference type="ChEBI" id="CHEBI:57919"/>
        <dbReference type="ChEBI" id="CHEBI:456216"/>
        <dbReference type="EC" id="2.7.1.148"/>
    </reaction>
</comment>
<dbReference type="Pfam" id="PF08544">
    <property type="entry name" value="GHMP_kinases_C"/>
    <property type="match status" value="1"/>
</dbReference>
<dbReference type="InterPro" id="IPR013750">
    <property type="entry name" value="GHMP_kinase_C_dom"/>
</dbReference>
<keyword evidence="14" id="KW-1185">Reference proteome</keyword>
<dbReference type="InterPro" id="IPR036554">
    <property type="entry name" value="GHMP_kinase_C_sf"/>
</dbReference>
<evidence type="ECO:0000313" key="14">
    <source>
        <dbReference type="Proteomes" id="UP001409585"/>
    </source>
</evidence>
<sequence length="286" mass="30187">MPTLTLPAPAKLNLFLHINGRRPDGYHNLQTLFQLLDYGDELSFTVTGNGNDIEFSCSDPALGGGDNLVVRAAKLLQQAANRPVAAKIHLTKRLPAGGGIGGGSSDAATTLLALNHLWGLHLAQTELLLIARQLGADVPVFVYGQSAFAEGVGEQLQAVDLADNWYVVLAPACHVSTAEIFSHKGLTRDTPVIKVAASLQHGTQNDCQALVRELYPPVKSALNWLGQFGPAKLTGTGACVFLAVSNEQEAQRILGQKPDALGGFIARGVNQSPVLSMLAKQIATGV</sequence>
<dbReference type="HAMAP" id="MF_00061">
    <property type="entry name" value="IspE"/>
    <property type="match status" value="1"/>
</dbReference>
<evidence type="ECO:0000256" key="7">
    <source>
        <dbReference type="ARBA" id="ARBA00022840"/>
    </source>
</evidence>
<dbReference type="EMBL" id="BAABLX010000029">
    <property type="protein sequence ID" value="GAA4953114.1"/>
    <property type="molecule type" value="Genomic_DNA"/>
</dbReference>
<name>A0AAV3U777_9ALTE</name>
<dbReference type="SUPFAM" id="SSF55060">
    <property type="entry name" value="GHMP Kinase, C-terminal domain"/>
    <property type="match status" value="1"/>
</dbReference>
<feature type="domain" description="GHMP kinase N-terminal" evidence="11">
    <location>
        <begin position="67"/>
        <end position="145"/>
    </location>
</feature>
<comment type="caution">
    <text evidence="13">The sequence shown here is derived from an EMBL/GenBank/DDBJ whole genome shotgun (WGS) entry which is preliminary data.</text>
</comment>
<keyword evidence="8 10" id="KW-0414">Isoprene biosynthesis</keyword>
<dbReference type="Proteomes" id="UP001409585">
    <property type="component" value="Unassembled WGS sequence"/>
</dbReference>
<dbReference type="GO" id="GO:0019288">
    <property type="term" value="P:isopentenyl diphosphate biosynthetic process, methylerythritol 4-phosphate pathway"/>
    <property type="evidence" value="ECO:0007669"/>
    <property type="project" value="UniProtKB-UniRule"/>
</dbReference>
<evidence type="ECO:0000256" key="2">
    <source>
        <dbReference type="ARBA" id="ARBA00012052"/>
    </source>
</evidence>
<dbReference type="GO" id="GO:0016114">
    <property type="term" value="P:terpenoid biosynthetic process"/>
    <property type="evidence" value="ECO:0007669"/>
    <property type="project" value="UniProtKB-UniRule"/>
</dbReference>
<dbReference type="InterPro" id="IPR020568">
    <property type="entry name" value="Ribosomal_Su5_D2-typ_SF"/>
</dbReference>
<evidence type="ECO:0000256" key="1">
    <source>
        <dbReference type="ARBA" id="ARBA00009684"/>
    </source>
</evidence>
<evidence type="ECO:0000256" key="6">
    <source>
        <dbReference type="ARBA" id="ARBA00022777"/>
    </source>
</evidence>
<dbReference type="AlphaFoldDB" id="A0AAV3U777"/>
<dbReference type="RefSeq" id="WP_345426074.1">
    <property type="nucleotide sequence ID" value="NZ_AP031496.1"/>
</dbReference>
<feature type="domain" description="GHMP kinase C-terminal" evidence="12">
    <location>
        <begin position="202"/>
        <end position="254"/>
    </location>
</feature>
<evidence type="ECO:0000256" key="4">
    <source>
        <dbReference type="ARBA" id="ARBA00022679"/>
    </source>
</evidence>
<dbReference type="GO" id="GO:0050515">
    <property type="term" value="F:4-(cytidine 5'-diphospho)-2-C-methyl-D-erythritol kinase activity"/>
    <property type="evidence" value="ECO:0007669"/>
    <property type="project" value="UniProtKB-UniRule"/>
</dbReference>
<dbReference type="Gene3D" id="3.30.70.890">
    <property type="entry name" value="GHMP kinase, C-terminal domain"/>
    <property type="match status" value="1"/>
</dbReference>
<keyword evidence="4 10" id="KW-0808">Transferase</keyword>
<evidence type="ECO:0000256" key="3">
    <source>
        <dbReference type="ARBA" id="ARBA00017473"/>
    </source>
</evidence>
<evidence type="ECO:0000256" key="8">
    <source>
        <dbReference type="ARBA" id="ARBA00023229"/>
    </source>
</evidence>
<feature type="active site" evidence="10">
    <location>
        <position position="11"/>
    </location>
</feature>
<comment type="function">
    <text evidence="10">Catalyzes the phosphorylation of the position 2 hydroxy group of 4-diphosphocytidyl-2C-methyl-D-erythritol.</text>
</comment>
<dbReference type="PANTHER" id="PTHR43527:SF2">
    <property type="entry name" value="4-DIPHOSPHOCYTIDYL-2-C-METHYL-D-ERYTHRITOL KINASE, CHLOROPLASTIC"/>
    <property type="match status" value="1"/>
</dbReference>
<reference evidence="14" key="1">
    <citation type="journal article" date="2019" name="Int. J. Syst. Evol. Microbiol.">
        <title>The Global Catalogue of Microorganisms (GCM) 10K type strain sequencing project: providing services to taxonomists for standard genome sequencing and annotation.</title>
        <authorList>
            <consortium name="The Broad Institute Genomics Platform"/>
            <consortium name="The Broad Institute Genome Sequencing Center for Infectious Disease"/>
            <person name="Wu L."/>
            <person name="Ma J."/>
        </authorList>
    </citation>
    <scope>NUCLEOTIDE SEQUENCE [LARGE SCALE GENOMIC DNA]</scope>
    <source>
        <strain evidence="14">JCM 19134</strain>
    </source>
</reference>
<dbReference type="GO" id="GO:0005524">
    <property type="term" value="F:ATP binding"/>
    <property type="evidence" value="ECO:0007669"/>
    <property type="project" value="UniProtKB-UniRule"/>
</dbReference>
<keyword evidence="5 10" id="KW-0547">Nucleotide-binding</keyword>
<evidence type="ECO:0000256" key="10">
    <source>
        <dbReference type="HAMAP-Rule" id="MF_00061"/>
    </source>
</evidence>
<dbReference type="Gene3D" id="3.30.230.10">
    <property type="match status" value="1"/>
</dbReference>
<dbReference type="PANTHER" id="PTHR43527">
    <property type="entry name" value="4-DIPHOSPHOCYTIDYL-2-C-METHYL-D-ERYTHRITOL KINASE, CHLOROPLASTIC"/>
    <property type="match status" value="1"/>
</dbReference>
<dbReference type="SUPFAM" id="SSF54211">
    <property type="entry name" value="Ribosomal protein S5 domain 2-like"/>
    <property type="match status" value="1"/>
</dbReference>
<dbReference type="EC" id="2.7.1.148" evidence="2 10"/>
<dbReference type="InterPro" id="IPR014721">
    <property type="entry name" value="Ribsml_uS5_D2-typ_fold_subgr"/>
</dbReference>
<dbReference type="NCBIfam" id="TIGR00154">
    <property type="entry name" value="ispE"/>
    <property type="match status" value="1"/>
</dbReference>
<proteinExistence type="inferred from homology"/>